<protein>
    <submittedName>
        <fullName evidence="1">Uncharacterized protein</fullName>
    </submittedName>
</protein>
<sequence>MKALSDIKYVHRLSLSDISLTFNPCANRSRICRPLSTSILEFKSVSSDFIAAVFSWASVGAGVDRSVSNIQIIFERCSIPPLEQIPYPPRGIRLTCLRTPSDDSLDNAILPFSPRRIVILGCDGVTDAWIHRLVTNIKYTPRKCLLSYEVKDFENFTSGAILSLVKKHREEVYDLGMTVKVTGQGPVLSEDDARRLRSINECTHSHIFWDVISEKSCII</sequence>
<dbReference type="AlphaFoldDB" id="A0A0D2M560"/>
<proteinExistence type="predicted"/>
<organism evidence="1 2">
    <name type="scientific">Hypholoma sublateritium (strain FD-334 SS-4)</name>
    <dbReference type="NCBI Taxonomy" id="945553"/>
    <lineage>
        <taxon>Eukaryota</taxon>
        <taxon>Fungi</taxon>
        <taxon>Dikarya</taxon>
        <taxon>Basidiomycota</taxon>
        <taxon>Agaricomycotina</taxon>
        <taxon>Agaricomycetes</taxon>
        <taxon>Agaricomycetidae</taxon>
        <taxon>Agaricales</taxon>
        <taxon>Agaricineae</taxon>
        <taxon>Strophariaceae</taxon>
        <taxon>Hypholoma</taxon>
    </lineage>
</organism>
<dbReference type="Proteomes" id="UP000054270">
    <property type="component" value="Unassembled WGS sequence"/>
</dbReference>
<gene>
    <name evidence="1" type="ORF">HYPSUDRAFT_960307</name>
</gene>
<evidence type="ECO:0000313" key="2">
    <source>
        <dbReference type="Proteomes" id="UP000054270"/>
    </source>
</evidence>
<accession>A0A0D2M560</accession>
<reference evidence="2" key="1">
    <citation type="submission" date="2014-04" db="EMBL/GenBank/DDBJ databases">
        <title>Evolutionary Origins and Diversification of the Mycorrhizal Mutualists.</title>
        <authorList>
            <consortium name="DOE Joint Genome Institute"/>
            <consortium name="Mycorrhizal Genomics Consortium"/>
            <person name="Kohler A."/>
            <person name="Kuo A."/>
            <person name="Nagy L.G."/>
            <person name="Floudas D."/>
            <person name="Copeland A."/>
            <person name="Barry K.W."/>
            <person name="Cichocki N."/>
            <person name="Veneault-Fourrey C."/>
            <person name="LaButti K."/>
            <person name="Lindquist E.A."/>
            <person name="Lipzen A."/>
            <person name="Lundell T."/>
            <person name="Morin E."/>
            <person name="Murat C."/>
            <person name="Riley R."/>
            <person name="Ohm R."/>
            <person name="Sun H."/>
            <person name="Tunlid A."/>
            <person name="Henrissat B."/>
            <person name="Grigoriev I.V."/>
            <person name="Hibbett D.S."/>
            <person name="Martin F."/>
        </authorList>
    </citation>
    <scope>NUCLEOTIDE SEQUENCE [LARGE SCALE GENOMIC DNA]</scope>
    <source>
        <strain evidence="2">FD-334 SS-4</strain>
    </source>
</reference>
<name>A0A0D2M560_HYPSF</name>
<keyword evidence="2" id="KW-1185">Reference proteome</keyword>
<evidence type="ECO:0000313" key="1">
    <source>
        <dbReference type="EMBL" id="KJA18318.1"/>
    </source>
</evidence>
<dbReference type="EMBL" id="KN817590">
    <property type="protein sequence ID" value="KJA18318.1"/>
    <property type="molecule type" value="Genomic_DNA"/>
</dbReference>